<proteinExistence type="inferred from homology"/>
<dbReference type="PANTHER" id="PTHR32294">
    <property type="entry name" value="DNA POLYMERASE III SUBUNIT ALPHA"/>
    <property type="match status" value="1"/>
</dbReference>
<comment type="function">
    <text evidence="9">DNA polymerase III is a complex, multichain enzyme responsible for most of the replicative synthesis in bacteria. This DNA polymerase also exhibits 3' to 5' exonuclease activity. The alpha chain is the DNA polymerase.</text>
</comment>
<dbReference type="Pfam" id="PF07733">
    <property type="entry name" value="DNA_pol3_alpha"/>
    <property type="match status" value="1"/>
</dbReference>
<keyword evidence="8" id="KW-0239">DNA-directed DNA polymerase</keyword>
<dbReference type="Pfam" id="PF02811">
    <property type="entry name" value="PHP"/>
    <property type="match status" value="1"/>
</dbReference>
<keyword evidence="13" id="KW-1185">Reference proteome</keyword>
<evidence type="ECO:0000256" key="5">
    <source>
        <dbReference type="ARBA" id="ARBA00022679"/>
    </source>
</evidence>
<dbReference type="Pfam" id="PF01336">
    <property type="entry name" value="tRNA_anti-codon"/>
    <property type="match status" value="1"/>
</dbReference>
<dbReference type="SMART" id="SM00481">
    <property type="entry name" value="POLIIIAc"/>
    <property type="match status" value="1"/>
</dbReference>
<name>A0A841RPX2_9BACI</name>
<evidence type="ECO:0000256" key="6">
    <source>
        <dbReference type="ARBA" id="ARBA00022695"/>
    </source>
</evidence>
<evidence type="ECO:0000256" key="7">
    <source>
        <dbReference type="ARBA" id="ARBA00022705"/>
    </source>
</evidence>
<evidence type="ECO:0000259" key="11">
    <source>
        <dbReference type="SMART" id="SM00481"/>
    </source>
</evidence>
<dbReference type="GO" id="GO:0003887">
    <property type="term" value="F:DNA-directed DNA polymerase activity"/>
    <property type="evidence" value="ECO:0007669"/>
    <property type="project" value="UniProtKB-KW"/>
</dbReference>
<dbReference type="SUPFAM" id="SSF89550">
    <property type="entry name" value="PHP domain-like"/>
    <property type="match status" value="1"/>
</dbReference>
<evidence type="ECO:0000313" key="12">
    <source>
        <dbReference type="EMBL" id="MBB6513912.1"/>
    </source>
</evidence>
<dbReference type="InterPro" id="IPR003141">
    <property type="entry name" value="Pol/His_phosphatase_N"/>
</dbReference>
<dbReference type="RefSeq" id="WP_184249962.1">
    <property type="nucleotide sequence ID" value="NZ_BAAACU010000004.1"/>
</dbReference>
<dbReference type="InterPro" id="IPR040982">
    <property type="entry name" value="DNA_pol3_finger"/>
</dbReference>
<comment type="subcellular location">
    <subcellularLocation>
        <location evidence="1">Cytoplasm</location>
    </subcellularLocation>
</comment>
<comment type="catalytic activity">
    <reaction evidence="10">
        <text>DNA(n) + a 2'-deoxyribonucleoside 5'-triphosphate = DNA(n+1) + diphosphate</text>
        <dbReference type="Rhea" id="RHEA:22508"/>
        <dbReference type="Rhea" id="RHEA-COMP:17339"/>
        <dbReference type="Rhea" id="RHEA-COMP:17340"/>
        <dbReference type="ChEBI" id="CHEBI:33019"/>
        <dbReference type="ChEBI" id="CHEBI:61560"/>
        <dbReference type="ChEBI" id="CHEBI:173112"/>
        <dbReference type="EC" id="2.7.7.7"/>
    </reaction>
</comment>
<dbReference type="CDD" id="cd04485">
    <property type="entry name" value="DnaE_OBF"/>
    <property type="match status" value="1"/>
</dbReference>
<comment type="similarity">
    <text evidence="2">Belongs to the DNA polymerase type-C family. DnaE subfamily.</text>
</comment>
<keyword evidence="7" id="KW-0235">DNA replication</keyword>
<feature type="domain" description="Polymerase/histidinol phosphatase N-terminal" evidence="11">
    <location>
        <begin position="4"/>
        <end position="71"/>
    </location>
</feature>
<evidence type="ECO:0000256" key="2">
    <source>
        <dbReference type="ARBA" id="ARBA00009496"/>
    </source>
</evidence>
<keyword evidence="6 12" id="KW-0548">Nucleotidyltransferase</keyword>
<dbReference type="SUPFAM" id="SSF160975">
    <property type="entry name" value="AF1531-like"/>
    <property type="match status" value="1"/>
</dbReference>
<dbReference type="Gene3D" id="1.10.10.1600">
    <property type="entry name" value="Bacterial DNA polymerase III alpha subunit, thumb domain"/>
    <property type="match status" value="1"/>
</dbReference>
<dbReference type="EC" id="2.7.7.7" evidence="3"/>
<dbReference type="Proteomes" id="UP000572212">
    <property type="component" value="Unassembled WGS sequence"/>
</dbReference>
<reference evidence="12 13" key="1">
    <citation type="submission" date="2020-08" db="EMBL/GenBank/DDBJ databases">
        <title>Genomic Encyclopedia of Type Strains, Phase IV (KMG-IV): sequencing the most valuable type-strain genomes for metagenomic binning, comparative biology and taxonomic classification.</title>
        <authorList>
            <person name="Goeker M."/>
        </authorList>
    </citation>
    <scope>NUCLEOTIDE SEQUENCE [LARGE SCALE GENOMIC DNA]</scope>
    <source>
        <strain evidence="12 13">DSM 11805</strain>
    </source>
</reference>
<evidence type="ECO:0000256" key="3">
    <source>
        <dbReference type="ARBA" id="ARBA00012417"/>
    </source>
</evidence>
<evidence type="ECO:0000256" key="4">
    <source>
        <dbReference type="ARBA" id="ARBA00019114"/>
    </source>
</evidence>
<evidence type="ECO:0000256" key="1">
    <source>
        <dbReference type="ARBA" id="ARBA00004496"/>
    </source>
</evidence>
<comment type="caution">
    <text evidence="12">The sequence shown here is derived from an EMBL/GenBank/DDBJ whole genome shotgun (WGS) entry which is preliminary data.</text>
</comment>
<dbReference type="PANTHER" id="PTHR32294:SF0">
    <property type="entry name" value="DNA POLYMERASE III SUBUNIT ALPHA"/>
    <property type="match status" value="1"/>
</dbReference>
<dbReference type="CDD" id="cd07431">
    <property type="entry name" value="PHP_PolIIIA"/>
    <property type="match status" value="1"/>
</dbReference>
<dbReference type="InterPro" id="IPR004805">
    <property type="entry name" value="DnaE2/DnaE/PolC"/>
</dbReference>
<dbReference type="InterPro" id="IPR041931">
    <property type="entry name" value="DNA_pol3_alpha_thumb_dom"/>
</dbReference>
<dbReference type="InterPro" id="IPR016195">
    <property type="entry name" value="Pol/histidinol_Pase-like"/>
</dbReference>
<gene>
    <name evidence="12" type="ORF">GGQ92_002731</name>
</gene>
<evidence type="ECO:0000256" key="10">
    <source>
        <dbReference type="ARBA" id="ARBA00049244"/>
    </source>
</evidence>
<evidence type="ECO:0000256" key="8">
    <source>
        <dbReference type="ARBA" id="ARBA00022932"/>
    </source>
</evidence>
<evidence type="ECO:0000256" key="9">
    <source>
        <dbReference type="ARBA" id="ARBA00025611"/>
    </source>
</evidence>
<dbReference type="InterPro" id="IPR004013">
    <property type="entry name" value="PHP_dom"/>
</dbReference>
<dbReference type="GO" id="GO:0006260">
    <property type="term" value="P:DNA replication"/>
    <property type="evidence" value="ECO:0007669"/>
    <property type="project" value="UniProtKB-KW"/>
</dbReference>
<keyword evidence="5 12" id="KW-0808">Transferase</keyword>
<dbReference type="NCBIfam" id="TIGR00594">
    <property type="entry name" value="polc"/>
    <property type="match status" value="1"/>
</dbReference>
<dbReference type="Pfam" id="PF17657">
    <property type="entry name" value="DNA_pol3_finger"/>
    <property type="match status" value="1"/>
</dbReference>
<dbReference type="AlphaFoldDB" id="A0A841RPX2"/>
<dbReference type="InterPro" id="IPR011708">
    <property type="entry name" value="DNA_pol3_alpha_NTPase_dom"/>
</dbReference>
<dbReference type="GO" id="GO:0008408">
    <property type="term" value="F:3'-5' exonuclease activity"/>
    <property type="evidence" value="ECO:0007669"/>
    <property type="project" value="InterPro"/>
</dbReference>
<dbReference type="InterPro" id="IPR029460">
    <property type="entry name" value="DNAPol_HHH"/>
</dbReference>
<protein>
    <recommendedName>
        <fullName evidence="4">DNA polymerase III subunit alpha</fullName>
        <ecNumber evidence="3">2.7.7.7</ecNumber>
    </recommendedName>
</protein>
<evidence type="ECO:0000313" key="13">
    <source>
        <dbReference type="Proteomes" id="UP000572212"/>
    </source>
</evidence>
<dbReference type="Pfam" id="PF14579">
    <property type="entry name" value="HHH_6"/>
    <property type="match status" value="1"/>
</dbReference>
<dbReference type="InterPro" id="IPR004365">
    <property type="entry name" value="NA-bd_OB_tRNA"/>
</dbReference>
<dbReference type="Gene3D" id="1.10.150.870">
    <property type="match status" value="1"/>
</dbReference>
<dbReference type="EMBL" id="JACHON010000018">
    <property type="protein sequence ID" value="MBB6513912.1"/>
    <property type="molecule type" value="Genomic_DNA"/>
</dbReference>
<sequence length="1095" mass="126046">MGLTELQVTSGYSLLQSTIQIKPLVKHAKELGYQHLALTDNSVLHGAISFYKECIAHNIHPIIGITIQLTLDDESFFAIGLAKNNKGYQHLLAFSSTFQQQQTLDWKQWLEAEENIYTILPIQQWGMAVNDSSHLIHKLMETNPSVIIGLPTWNEDKQQLIQFCEEKRVKAVYTSDVRYLEEQDKLPLQSLRAIANDTVIDKHTQTVEGSKLLTMEEMNQAWGAYPSIIENTIQIAESCQVNIPLNQQLLPKYSVPLSETADSYLEKICREELKKKYPEEPNEVVQRLDYELEVIQSMKFSDYFLIVWDFVKYAKEANIMVGPGRGSAAGSLISYLLDITTVDPIKYDLLFERFLNPERVSMPDIDIDFSDEKRDQVIKYVTEKYGTEHVAQIITFGTFAARSLLRELFKVMEIKEEDAAYILKTLPRDANGTIPELVKRSQELVDYIKQSKQLQLLFKIAHRLEGLPRHISTHAAGVIISDRPLVEYTPTLPSSHGTLLTQFHMGDLEAIGLLKMDFLGLRNLTLLERMQNQIEYHYGTPISLSRNDFTDEKTFALLQQGGTNGIFQLESQGMQNVLRELKPTEFEDIVAVNALYRPGPMEFIPQYIERKHRQQPITYLHSDLKPILEKTNGVLVYQEQIMQIVHKMAGFTYGEADILRRAVSKKESKTLGSMRDKFVKGCERNGYTKNVAEEIFQWIYRFSNYGFNRSHAVAYSVISYQLAYIKANYPLVFYTEILSMNIGNIDKIQMYIREAKNHGITILPPSINKSIGKFKIEGKAIRVGLGLLKGIGFQAIHELIQIRKKQPFKSLFDFCLRTPTSKLNRSMIETLILSGAFDETHDNRATLLATLDEAMEQGELFKEFADQLDFFQDDLDLNTAYTEIAPFPIVRQLMMEKETVGFFLSDHPLQEVRPQLKRIGYDTITNQKRKKNVKLTVAVQSLRVIRTKKGETMSFAEFNDESGEIDGVLFPQLFRQVNHWLKEDIFVYIEGRLEERNDKLQVIVRTIEPYNLGEASVETSSIYIRGREEIKDKVTKILQQLVIKHPGNSPIYFYDESNKKLYKLADSYKLTNSWYVIDELKRQFGEQNVAIKQEE</sequence>
<dbReference type="GO" id="GO:0003676">
    <property type="term" value="F:nucleic acid binding"/>
    <property type="evidence" value="ECO:0007669"/>
    <property type="project" value="InterPro"/>
</dbReference>
<dbReference type="Gene3D" id="3.20.20.140">
    <property type="entry name" value="Metal-dependent hydrolases"/>
    <property type="match status" value="1"/>
</dbReference>
<accession>A0A841RPX2</accession>
<dbReference type="GO" id="GO:0005737">
    <property type="term" value="C:cytoplasm"/>
    <property type="evidence" value="ECO:0007669"/>
    <property type="project" value="UniProtKB-SubCell"/>
</dbReference>
<organism evidence="12 13">
    <name type="scientific">Gracilibacillus halotolerans</name>
    <dbReference type="NCBI Taxonomy" id="74386"/>
    <lineage>
        <taxon>Bacteria</taxon>
        <taxon>Bacillati</taxon>
        <taxon>Bacillota</taxon>
        <taxon>Bacilli</taxon>
        <taxon>Bacillales</taxon>
        <taxon>Bacillaceae</taxon>
        <taxon>Gracilibacillus</taxon>
    </lineage>
</organism>